<dbReference type="AlphaFoldDB" id="A0A5C8J2B2"/>
<protein>
    <recommendedName>
        <fullName evidence="3">Esterase-like activity of phytase family protein</fullName>
    </recommendedName>
</protein>
<gene>
    <name evidence="1" type="ORF">FVR03_20950</name>
</gene>
<comment type="caution">
    <text evidence="1">The sequence shown here is derived from an EMBL/GenBank/DDBJ whole genome shotgun (WGS) entry which is preliminary data.</text>
</comment>
<sequence length="287" mass="32930">MIVKLFAIYVYLQSFFCGCLPDRASSDFVRLRKDFKVKVQRVGRLDSRISESSGFARASDSTFWTHSDAGGPNNLYLFNLQGELLQTLPLPVRNQDWEELAQDSLGNLYVGDFGNNTNSRRNLRIYKVQPNAELNVDTIRFRYADQQEFPPARKNRRFDMEAFFYHHDSLHLFSKSWPVSSGKTTTHYQLPAQKGDYVAQPQQQLRLQASITAADIAASKRHFALLGYGRLYLFRLPESKQIGFDNVRHCLPLGRTGQAEAILFLSDKQLLIGNEKGKLWLVTLEEK</sequence>
<evidence type="ECO:0000313" key="2">
    <source>
        <dbReference type="Proteomes" id="UP000321926"/>
    </source>
</evidence>
<keyword evidence="2" id="KW-1185">Reference proteome</keyword>
<proteinExistence type="predicted"/>
<dbReference type="EMBL" id="VRTY01000114">
    <property type="protein sequence ID" value="TXK28264.1"/>
    <property type="molecule type" value="Genomic_DNA"/>
</dbReference>
<organism evidence="1 2">
    <name type="scientific">Pontibacter qinzhouensis</name>
    <dbReference type="NCBI Taxonomy" id="2603253"/>
    <lineage>
        <taxon>Bacteria</taxon>
        <taxon>Pseudomonadati</taxon>
        <taxon>Bacteroidota</taxon>
        <taxon>Cytophagia</taxon>
        <taxon>Cytophagales</taxon>
        <taxon>Hymenobacteraceae</taxon>
        <taxon>Pontibacter</taxon>
    </lineage>
</organism>
<dbReference type="SUPFAM" id="SSF101898">
    <property type="entry name" value="NHL repeat"/>
    <property type="match status" value="1"/>
</dbReference>
<reference evidence="1 2" key="1">
    <citation type="submission" date="2019-08" db="EMBL/GenBank/DDBJ databases">
        <authorList>
            <person name="Shi S."/>
        </authorList>
    </citation>
    <scope>NUCLEOTIDE SEQUENCE [LARGE SCALE GENOMIC DNA]</scope>
    <source>
        <strain evidence="1 2">GY10130</strain>
    </source>
</reference>
<accession>A0A5C8J2B2</accession>
<dbReference type="Proteomes" id="UP000321926">
    <property type="component" value="Unassembled WGS sequence"/>
</dbReference>
<name>A0A5C8J2B2_9BACT</name>
<dbReference type="OrthoDB" id="9798438at2"/>
<evidence type="ECO:0008006" key="3">
    <source>
        <dbReference type="Google" id="ProtNLM"/>
    </source>
</evidence>
<evidence type="ECO:0000313" key="1">
    <source>
        <dbReference type="EMBL" id="TXK28264.1"/>
    </source>
</evidence>
<dbReference type="PROSITE" id="PS51257">
    <property type="entry name" value="PROKAR_LIPOPROTEIN"/>
    <property type="match status" value="1"/>
</dbReference>